<evidence type="ECO:0000256" key="1">
    <source>
        <dbReference type="ARBA" id="ARBA00022475"/>
    </source>
</evidence>
<organism evidence="10 11">
    <name type="scientific">Candidatus Regiella insecticola</name>
    <dbReference type="NCBI Taxonomy" id="138073"/>
    <lineage>
        <taxon>Bacteria</taxon>
        <taxon>Pseudomonadati</taxon>
        <taxon>Pseudomonadota</taxon>
        <taxon>Gammaproteobacteria</taxon>
        <taxon>Enterobacterales</taxon>
        <taxon>Enterobacteriaceae</taxon>
        <taxon>aphid secondary symbionts</taxon>
        <taxon>Candidatus Regiella</taxon>
    </lineage>
</organism>
<comment type="function">
    <text evidence="7">Regulatory DnaK co-chaperone. Direct interaction between DnaK and DjlA is needed for the induction of the wcaABCDE operon, involved in the synthesis of a colanic acid polysaccharide capsule, possibly through activation of the RcsB/RcsC phosphotransfer signaling pathway. The colanic acid capsule may help the bacterium survive conditions outside the host.</text>
</comment>
<dbReference type="PRINTS" id="PR00625">
    <property type="entry name" value="JDOMAIN"/>
</dbReference>
<keyword evidence="5 7" id="KW-0472">Membrane</keyword>
<dbReference type="FunFam" id="1.10.287.110:FF:000011">
    <property type="entry name" value="Co-chaperone protein DjlA"/>
    <property type="match status" value="1"/>
</dbReference>
<dbReference type="PROSITE" id="PS50076">
    <property type="entry name" value="DNAJ_2"/>
    <property type="match status" value="1"/>
</dbReference>
<comment type="subcellular location">
    <subcellularLocation>
        <location evidence="7">Cell inner membrane</location>
        <topology evidence="7">Single-pass type III membrane protein</topology>
    </subcellularLocation>
</comment>
<evidence type="ECO:0000256" key="7">
    <source>
        <dbReference type="HAMAP-Rule" id="MF_01153"/>
    </source>
</evidence>
<dbReference type="InterPro" id="IPR036869">
    <property type="entry name" value="J_dom_sf"/>
</dbReference>
<dbReference type="HAMAP" id="MF_01153">
    <property type="entry name" value="DjlA"/>
    <property type="match status" value="1"/>
</dbReference>
<feature type="transmembrane region" description="Helical" evidence="8">
    <location>
        <begin position="7"/>
        <end position="29"/>
    </location>
</feature>
<dbReference type="AlphaFoldDB" id="A0A6L2ZNX4"/>
<feature type="topological domain" description="Periplasmic" evidence="7">
    <location>
        <begin position="1"/>
        <end position="6"/>
    </location>
</feature>
<dbReference type="EMBL" id="BLXO01000004">
    <property type="protein sequence ID" value="GFN46446.1"/>
    <property type="molecule type" value="Genomic_DNA"/>
</dbReference>
<dbReference type="SMART" id="SM00271">
    <property type="entry name" value="DnaJ"/>
    <property type="match status" value="1"/>
</dbReference>
<keyword evidence="1 7" id="KW-1003">Cell membrane</keyword>
<dbReference type="InterPro" id="IPR007791">
    <property type="entry name" value="DjlA_N"/>
</dbReference>
<dbReference type="CDD" id="cd07316">
    <property type="entry name" value="terB_like_DjlA"/>
    <property type="match status" value="1"/>
</dbReference>
<evidence type="ECO:0000256" key="2">
    <source>
        <dbReference type="ARBA" id="ARBA00022519"/>
    </source>
</evidence>
<dbReference type="InterPro" id="IPR029024">
    <property type="entry name" value="TerB-like"/>
</dbReference>
<dbReference type="Proteomes" id="UP000504714">
    <property type="component" value="Unassembled WGS sequence"/>
</dbReference>
<dbReference type="CDD" id="cd06257">
    <property type="entry name" value="DnaJ"/>
    <property type="match status" value="1"/>
</dbReference>
<dbReference type="Gene3D" id="1.10.3680.10">
    <property type="entry name" value="TerB-like"/>
    <property type="match status" value="1"/>
</dbReference>
<name>A0A6L2ZNX4_9ENTR</name>
<dbReference type="InterPro" id="IPR023749">
    <property type="entry name" value="DjlA"/>
</dbReference>
<evidence type="ECO:0000256" key="8">
    <source>
        <dbReference type="SAM" id="Phobius"/>
    </source>
</evidence>
<sequence>MPYWGKLLGLILGLMSGIGFWGILLGLLVGHTVDKARNVGRSGFFTSQQVRQSLFFRCIFQVMGHVSKAKGRVTELDIQLANQLMERMQLHGEARIAAQRAFREGKESQFLLREKLQELRRICFGRFDLIRIFLEIQFQAAFSDGFLHPSERKVLKTIAEELGISSAQFEQLINTMEGGRQFYYEGGWQYQGEGNQGDRQGNFRQTARGPTLADACKVLGVKNSDNYVVVKRAYRKLMSEHHPDKLIAKGLPPEMMRMAKEKTQEIQAAYNLIKREKGFK</sequence>
<comment type="subunit">
    <text evidence="7">Homodimer.</text>
</comment>
<dbReference type="SUPFAM" id="SSF46565">
    <property type="entry name" value="Chaperone J-domain"/>
    <property type="match status" value="1"/>
</dbReference>
<keyword evidence="3 7" id="KW-0812">Transmembrane</keyword>
<dbReference type="Pfam" id="PF05099">
    <property type="entry name" value="TerB"/>
    <property type="match status" value="1"/>
</dbReference>
<feature type="topological domain" description="Cytoplasmic" evidence="7">
    <location>
        <begin position="32"/>
        <end position="280"/>
    </location>
</feature>
<dbReference type="GO" id="GO:0051087">
    <property type="term" value="F:protein-folding chaperone binding"/>
    <property type="evidence" value="ECO:0007669"/>
    <property type="project" value="InterPro"/>
</dbReference>
<dbReference type="NCBIfam" id="NF006948">
    <property type="entry name" value="PRK09430.1"/>
    <property type="match status" value="1"/>
</dbReference>
<evidence type="ECO:0000259" key="9">
    <source>
        <dbReference type="PROSITE" id="PS50076"/>
    </source>
</evidence>
<evidence type="ECO:0000313" key="11">
    <source>
        <dbReference type="Proteomes" id="UP000504714"/>
    </source>
</evidence>
<evidence type="ECO:0000256" key="6">
    <source>
        <dbReference type="ARBA" id="ARBA00023186"/>
    </source>
</evidence>
<comment type="domain">
    <text evidence="7">The transmembrane domain is a dimerization domain.</text>
</comment>
<proteinExistence type="inferred from homology"/>
<evidence type="ECO:0000256" key="3">
    <source>
        <dbReference type="ARBA" id="ARBA00022692"/>
    </source>
</evidence>
<accession>A0A6L2ZNX4</accession>
<gene>
    <name evidence="7 10" type="primary">djlA</name>
    <name evidence="10" type="ORF">RINTU1_20630</name>
</gene>
<keyword evidence="2 7" id="KW-0997">Cell inner membrane</keyword>
<protein>
    <recommendedName>
        <fullName evidence="7">Co-chaperone protein DjlA</fullName>
    </recommendedName>
</protein>
<dbReference type="PANTHER" id="PTHR24074">
    <property type="entry name" value="CO-CHAPERONE PROTEIN DJLA"/>
    <property type="match status" value="1"/>
</dbReference>
<comment type="caution">
    <text evidence="10">The sequence shown here is derived from an EMBL/GenBank/DDBJ whole genome shotgun (WGS) entry which is preliminary data.</text>
</comment>
<evidence type="ECO:0000256" key="4">
    <source>
        <dbReference type="ARBA" id="ARBA00022989"/>
    </source>
</evidence>
<dbReference type="InterPro" id="IPR050817">
    <property type="entry name" value="DjlA_DnaK_co-chaperone"/>
</dbReference>
<feature type="domain" description="J" evidence="9">
    <location>
        <begin position="214"/>
        <end position="280"/>
    </location>
</feature>
<dbReference type="GO" id="GO:0005886">
    <property type="term" value="C:plasma membrane"/>
    <property type="evidence" value="ECO:0007669"/>
    <property type="project" value="UniProtKB-SubCell"/>
</dbReference>
<evidence type="ECO:0000256" key="5">
    <source>
        <dbReference type="ARBA" id="ARBA00023136"/>
    </source>
</evidence>
<keyword evidence="4 7" id="KW-1133">Transmembrane helix</keyword>
<dbReference type="InterPro" id="IPR001623">
    <property type="entry name" value="DnaJ_domain"/>
</dbReference>
<dbReference type="Pfam" id="PF00226">
    <property type="entry name" value="DnaJ"/>
    <property type="match status" value="1"/>
</dbReference>
<reference evidence="10 11" key="1">
    <citation type="submission" date="2020-06" db="EMBL/GenBank/DDBJ databases">
        <title>The genome sequence of Candidatus Regiella insecticola strain Tut.</title>
        <authorList>
            <person name="Nikoh N."/>
            <person name="Tsuchida T."/>
            <person name="Koga R."/>
            <person name="Oshima K."/>
            <person name="Hattori M."/>
            <person name="Fukatsu T."/>
        </authorList>
    </citation>
    <scope>NUCLEOTIDE SEQUENCE [LARGE SCALE GENOMIC DNA]</scope>
    <source>
        <strain evidence="10 11">Tut</strain>
    </source>
</reference>
<keyword evidence="6 7" id="KW-0143">Chaperone</keyword>
<evidence type="ECO:0000313" key="10">
    <source>
        <dbReference type="EMBL" id="GFN46446.1"/>
    </source>
</evidence>
<dbReference type="RefSeq" id="WP_176488106.1">
    <property type="nucleotide sequence ID" value="NZ_BLXO01000004.1"/>
</dbReference>
<dbReference type="Gene3D" id="1.10.287.110">
    <property type="entry name" value="DnaJ domain"/>
    <property type="match status" value="1"/>
</dbReference>